<accession>A0A1F7I4B2</accession>
<dbReference type="Pfam" id="PF07883">
    <property type="entry name" value="Cupin_2"/>
    <property type="match status" value="1"/>
</dbReference>
<evidence type="ECO:0000313" key="3">
    <source>
        <dbReference type="Proteomes" id="UP000176803"/>
    </source>
</evidence>
<dbReference type="SUPFAM" id="SSF51182">
    <property type="entry name" value="RmlC-like cupins"/>
    <property type="match status" value="1"/>
</dbReference>
<name>A0A1F7I4B2_9BACT</name>
<comment type="caution">
    <text evidence="2">The sequence shown here is derived from an EMBL/GenBank/DDBJ whole genome shotgun (WGS) entry which is preliminary data.</text>
</comment>
<evidence type="ECO:0000259" key="1">
    <source>
        <dbReference type="Pfam" id="PF07883"/>
    </source>
</evidence>
<dbReference type="AlphaFoldDB" id="A0A1F7I4B2"/>
<dbReference type="Proteomes" id="UP000176803">
    <property type="component" value="Unassembled WGS sequence"/>
</dbReference>
<protein>
    <recommendedName>
        <fullName evidence="1">Cupin type-2 domain-containing protein</fullName>
    </recommendedName>
</protein>
<gene>
    <name evidence="2" type="ORF">A3F03_02860</name>
</gene>
<dbReference type="InterPro" id="IPR013096">
    <property type="entry name" value="Cupin_2"/>
</dbReference>
<evidence type="ECO:0000313" key="2">
    <source>
        <dbReference type="EMBL" id="OGK38210.1"/>
    </source>
</evidence>
<reference evidence="2 3" key="1">
    <citation type="journal article" date="2016" name="Nat. Commun.">
        <title>Thousands of microbial genomes shed light on interconnected biogeochemical processes in an aquifer system.</title>
        <authorList>
            <person name="Anantharaman K."/>
            <person name="Brown C.T."/>
            <person name="Hug L.A."/>
            <person name="Sharon I."/>
            <person name="Castelle C.J."/>
            <person name="Probst A.J."/>
            <person name="Thomas B.C."/>
            <person name="Singh A."/>
            <person name="Wilkins M.J."/>
            <person name="Karaoz U."/>
            <person name="Brodie E.L."/>
            <person name="Williams K.H."/>
            <person name="Hubbard S.S."/>
            <person name="Banfield J.F."/>
        </authorList>
    </citation>
    <scope>NUCLEOTIDE SEQUENCE [LARGE SCALE GENOMIC DNA]</scope>
</reference>
<feature type="domain" description="Cupin type-2" evidence="1">
    <location>
        <begin position="61"/>
        <end position="95"/>
    </location>
</feature>
<proteinExistence type="predicted"/>
<dbReference type="Gene3D" id="2.60.120.10">
    <property type="entry name" value="Jelly Rolls"/>
    <property type="match status" value="1"/>
</dbReference>
<dbReference type="InterPro" id="IPR011051">
    <property type="entry name" value="RmlC_Cupin_sf"/>
</dbReference>
<dbReference type="InterPro" id="IPR014710">
    <property type="entry name" value="RmlC-like_jellyroll"/>
</dbReference>
<sequence length="118" mass="13194">MANKTNKSRKIPINDAFHFDREGFSGDIYVQTNEGAGYNALIVDVHGRHPKKRMLGATRNYLIIDGAGTFTIDGKQHQVKKGDLFVIPDGGEYEYEGKMTLFEFNVPETTSDNAIPLE</sequence>
<dbReference type="EMBL" id="MGAC01000020">
    <property type="protein sequence ID" value="OGK38210.1"/>
    <property type="molecule type" value="Genomic_DNA"/>
</dbReference>
<organism evidence="2 3">
    <name type="scientific">Candidatus Roizmanbacteria bacterium RIFCSPHIGHO2_12_FULL_41_11</name>
    <dbReference type="NCBI Taxonomy" id="1802052"/>
    <lineage>
        <taxon>Bacteria</taxon>
        <taxon>Candidatus Roizmaniibacteriota</taxon>
    </lineage>
</organism>